<proteinExistence type="predicted"/>
<protein>
    <submittedName>
        <fullName evidence="1">TBX15</fullName>
    </submittedName>
</protein>
<dbReference type="AlphaFoldDB" id="A0A0S7EIE5"/>
<gene>
    <name evidence="1" type="primary">TBX15</name>
</gene>
<reference evidence="1" key="1">
    <citation type="submission" date="2014-12" db="EMBL/GenBank/DDBJ databases">
        <title>Parallel Evolution in Life History Adaptation Evident in the Tissue-Specific Poeciliopsis prolifica transcriptome.</title>
        <authorList>
            <person name="Jue N.K."/>
            <person name="Foley R.J."/>
            <person name="Obergfell C."/>
            <person name="Reznick D.N."/>
            <person name="O'Neill R.J."/>
            <person name="O'Neill M.J."/>
        </authorList>
    </citation>
    <scope>NUCLEOTIDE SEQUENCE</scope>
</reference>
<organism evidence="1">
    <name type="scientific">Poeciliopsis prolifica</name>
    <name type="common">blackstripe livebearer</name>
    <dbReference type="NCBI Taxonomy" id="188132"/>
    <lineage>
        <taxon>Eukaryota</taxon>
        <taxon>Metazoa</taxon>
        <taxon>Chordata</taxon>
        <taxon>Craniata</taxon>
        <taxon>Vertebrata</taxon>
        <taxon>Euteleostomi</taxon>
        <taxon>Actinopterygii</taxon>
        <taxon>Neopterygii</taxon>
        <taxon>Teleostei</taxon>
        <taxon>Neoteleostei</taxon>
        <taxon>Acanthomorphata</taxon>
        <taxon>Ovalentaria</taxon>
        <taxon>Atherinomorphae</taxon>
        <taxon>Cyprinodontiformes</taxon>
        <taxon>Poeciliidae</taxon>
        <taxon>Poeciliinae</taxon>
        <taxon>Poeciliopsis</taxon>
    </lineage>
</organism>
<feature type="non-terminal residue" evidence="1">
    <location>
        <position position="157"/>
    </location>
</feature>
<dbReference type="EMBL" id="GBYX01476806">
    <property type="protein sequence ID" value="JAO04871.1"/>
    <property type="molecule type" value="Transcribed_RNA"/>
</dbReference>
<evidence type="ECO:0000313" key="1">
    <source>
        <dbReference type="EMBL" id="JAO04871.1"/>
    </source>
</evidence>
<sequence length="157" mass="18413">MNNYNQICNDQPEVNRWDASLDLKCFIFIEYGCVLPTGPHFRKSDFSFMTSGRQSTGVTLLKVRNTNEISSKTFILKERRRTATEVEAKYGETSNRIPARRHWTSRFFLCFQTSDPKRLSLPLSLCFRTGLEAIMETYAFWRPPVRTLTFEDFTNMQ</sequence>
<name>A0A0S7EIE5_9TELE</name>
<accession>A0A0S7EIE5</accession>